<feature type="transmembrane region" description="Helical" evidence="1">
    <location>
        <begin position="68"/>
        <end position="86"/>
    </location>
</feature>
<comment type="caution">
    <text evidence="2">The sequence shown here is derived from an EMBL/GenBank/DDBJ whole genome shotgun (WGS) entry which is preliminary data.</text>
</comment>
<accession>A0A6N8TZR8</accession>
<feature type="transmembrane region" description="Helical" evidence="1">
    <location>
        <begin position="322"/>
        <end position="339"/>
    </location>
</feature>
<feature type="transmembrane region" description="Helical" evidence="1">
    <location>
        <begin position="188"/>
        <end position="207"/>
    </location>
</feature>
<feature type="transmembrane region" description="Helical" evidence="1">
    <location>
        <begin position="106"/>
        <end position="128"/>
    </location>
</feature>
<feature type="transmembrane region" description="Helical" evidence="1">
    <location>
        <begin position="18"/>
        <end position="37"/>
    </location>
</feature>
<dbReference type="Pfam" id="PF14296">
    <property type="entry name" value="O-ag_pol_Wzy"/>
    <property type="match status" value="1"/>
</dbReference>
<dbReference type="NCBIfam" id="TIGR04370">
    <property type="entry name" value="glyco_rpt_poly"/>
    <property type="match status" value="1"/>
</dbReference>
<reference evidence="2 3" key="1">
    <citation type="submission" date="2019-12" db="EMBL/GenBank/DDBJ databases">
        <title>Salinicoccus cyprini sp. nov., isolated from gastro-intestinal tract of mirror carp, Cyprinus carpio var. specularis, collected from Gobind Sagar Reservoir, Himachal Pradesh, India.</title>
        <authorList>
            <person name="Talwar C."/>
            <person name="Singh A.K."/>
            <person name="Lal R."/>
            <person name="Negi R.K."/>
        </authorList>
    </citation>
    <scope>NUCLEOTIDE SEQUENCE [LARGE SCALE GENOMIC DNA]</scope>
    <source>
        <strain evidence="2 3">J-82</strain>
    </source>
</reference>
<feature type="transmembrane region" description="Helical" evidence="1">
    <location>
        <begin position="149"/>
        <end position="168"/>
    </location>
</feature>
<feature type="transmembrane region" description="Helical" evidence="1">
    <location>
        <begin position="430"/>
        <end position="447"/>
    </location>
</feature>
<dbReference type="InterPro" id="IPR029468">
    <property type="entry name" value="O-ag_pol_Wzy"/>
</dbReference>
<evidence type="ECO:0000256" key="1">
    <source>
        <dbReference type="SAM" id="Phobius"/>
    </source>
</evidence>
<evidence type="ECO:0000313" key="3">
    <source>
        <dbReference type="Proteomes" id="UP000436284"/>
    </source>
</evidence>
<gene>
    <name evidence="2" type="ORF">GQ671_06780</name>
</gene>
<name>A0A6N8TZR8_9STAP</name>
<organism evidence="2 3">
    <name type="scientific">Salinicoccus hispanicus</name>
    <dbReference type="NCBI Taxonomy" id="157225"/>
    <lineage>
        <taxon>Bacteria</taxon>
        <taxon>Bacillati</taxon>
        <taxon>Bacillota</taxon>
        <taxon>Bacilli</taxon>
        <taxon>Bacillales</taxon>
        <taxon>Staphylococcaceae</taxon>
        <taxon>Salinicoccus</taxon>
    </lineage>
</organism>
<feature type="transmembrane region" description="Helical" evidence="1">
    <location>
        <begin position="403"/>
        <end position="424"/>
    </location>
</feature>
<keyword evidence="1" id="KW-1133">Transmembrane helix</keyword>
<dbReference type="Proteomes" id="UP000436284">
    <property type="component" value="Unassembled WGS sequence"/>
</dbReference>
<evidence type="ECO:0000313" key="2">
    <source>
        <dbReference type="EMBL" id="MXQ50972.1"/>
    </source>
</evidence>
<proteinExistence type="predicted"/>
<protein>
    <submittedName>
        <fullName evidence="2">O-antigen polysaccharide polymerase Wzy</fullName>
    </submittedName>
</protein>
<sequence>MSNYYSNLTKSSFTYKEIFTTFLVYALLISFMLYVYYEQYNYNFIMFILLITIAVFPLFLFRDLFHPFNIFLISTQFFYIFNMIDIHYNKSSFRYGTLDPALHETYFSWSILIVIIWYIFMYAGYAFATRTKTELIKKEKFFKVDNTKAIGVILIFIGLLSYALIFFLQGGLQGVISGLNNRVEAYAGMGYFKLLTTLITVGSLFLLSTGKKKLSFFFILITFIFLVSYGGRSTAFFSSVFPYLVFYHYKYKNLRFVTLLPLAFVMMIFAIALGNYRLYNEFQLDFSNVYEILSKVGMSIQGGEILPSLVGSLMEGKIDYQYGAILMNILYAPIPSSIWQNKPPIDESGVVGRALMGSEYWGLPPGPYGLAFYNFGFIGVILIAFVTGYLINKFYYKMVVNKFSDSALIFYIMIIVSAFNFLATSDQIEILWYFITFIAIYFINKFLNIIKNKGMQNENNSKIY</sequence>
<keyword evidence="1" id="KW-0472">Membrane</keyword>
<dbReference type="AlphaFoldDB" id="A0A6N8TZR8"/>
<feature type="transmembrane region" description="Helical" evidence="1">
    <location>
        <begin position="256"/>
        <end position="276"/>
    </location>
</feature>
<feature type="transmembrane region" description="Helical" evidence="1">
    <location>
        <begin position="370"/>
        <end position="391"/>
    </location>
</feature>
<keyword evidence="1" id="KW-0812">Transmembrane</keyword>
<feature type="transmembrane region" description="Helical" evidence="1">
    <location>
        <begin position="43"/>
        <end position="61"/>
    </location>
</feature>
<dbReference type="OrthoDB" id="2085807at2"/>
<dbReference type="EMBL" id="WUUK01000002">
    <property type="protein sequence ID" value="MXQ50972.1"/>
    <property type="molecule type" value="Genomic_DNA"/>
</dbReference>
<keyword evidence="3" id="KW-1185">Reference proteome</keyword>
<dbReference type="RefSeq" id="WP_160654583.1">
    <property type="nucleotide sequence ID" value="NZ_JBHRWU010000001.1"/>
</dbReference>
<feature type="transmembrane region" description="Helical" evidence="1">
    <location>
        <begin position="214"/>
        <end position="236"/>
    </location>
</feature>